<keyword evidence="7 8" id="KW-0472">Membrane</keyword>
<evidence type="ECO:0000256" key="1">
    <source>
        <dbReference type="ARBA" id="ARBA00022475"/>
    </source>
</evidence>
<dbReference type="InterPro" id="IPR001173">
    <property type="entry name" value="Glyco_trans_2-like"/>
</dbReference>
<dbReference type="Pfam" id="PF00535">
    <property type="entry name" value="Glycos_transf_2"/>
    <property type="match status" value="1"/>
</dbReference>
<evidence type="ECO:0000313" key="11">
    <source>
        <dbReference type="Proteomes" id="UP000179072"/>
    </source>
</evidence>
<evidence type="ECO:0000256" key="5">
    <source>
        <dbReference type="ARBA" id="ARBA00022985"/>
    </source>
</evidence>
<dbReference type="Proteomes" id="UP000179072">
    <property type="component" value="Unassembled WGS sequence"/>
</dbReference>
<comment type="caution">
    <text evidence="10">The sequence shown here is derived from an EMBL/GenBank/DDBJ whole genome shotgun (WGS) entry which is preliminary data.</text>
</comment>
<feature type="transmembrane region" description="Helical" evidence="8">
    <location>
        <begin position="230"/>
        <end position="251"/>
    </location>
</feature>
<keyword evidence="3 10" id="KW-0808">Transferase</keyword>
<dbReference type="InterPro" id="IPR029044">
    <property type="entry name" value="Nucleotide-diphossugar_trans"/>
</dbReference>
<evidence type="ECO:0000259" key="9">
    <source>
        <dbReference type="Pfam" id="PF00535"/>
    </source>
</evidence>
<dbReference type="GO" id="GO:0099621">
    <property type="term" value="F:undecaprenyl-phosphate 4-deoxy-4-formamido-L-arabinose transferase activity"/>
    <property type="evidence" value="ECO:0007669"/>
    <property type="project" value="TreeGrafter"/>
</dbReference>
<organism evidence="10 11">
    <name type="scientific">Candidatus Roizmanbacteria bacterium RIFCSPLOWO2_01_FULL_38_11</name>
    <dbReference type="NCBI Taxonomy" id="1802060"/>
    <lineage>
        <taxon>Bacteria</taxon>
        <taxon>Candidatus Roizmaniibacteriota</taxon>
    </lineage>
</organism>
<keyword evidence="2" id="KW-0328">Glycosyltransferase</keyword>
<accession>A0A1F7IK22</accession>
<evidence type="ECO:0000256" key="7">
    <source>
        <dbReference type="ARBA" id="ARBA00023136"/>
    </source>
</evidence>
<dbReference type="InterPro" id="IPR050256">
    <property type="entry name" value="Glycosyltransferase_2"/>
</dbReference>
<evidence type="ECO:0000313" key="10">
    <source>
        <dbReference type="EMBL" id="OGK43722.1"/>
    </source>
</evidence>
<reference evidence="10 11" key="1">
    <citation type="journal article" date="2016" name="Nat. Commun.">
        <title>Thousands of microbial genomes shed light on interconnected biogeochemical processes in an aquifer system.</title>
        <authorList>
            <person name="Anantharaman K."/>
            <person name="Brown C.T."/>
            <person name="Hug L.A."/>
            <person name="Sharon I."/>
            <person name="Castelle C.J."/>
            <person name="Probst A.J."/>
            <person name="Thomas B.C."/>
            <person name="Singh A."/>
            <person name="Wilkins M.J."/>
            <person name="Karaoz U."/>
            <person name="Brodie E.L."/>
            <person name="Williams K.H."/>
            <person name="Hubbard S.S."/>
            <person name="Banfield J.F."/>
        </authorList>
    </citation>
    <scope>NUCLEOTIDE SEQUENCE [LARGE SCALE GENOMIC DNA]</scope>
</reference>
<dbReference type="CDD" id="cd04187">
    <property type="entry name" value="DPM1_like_bac"/>
    <property type="match status" value="1"/>
</dbReference>
<keyword evidence="1" id="KW-1003">Cell membrane</keyword>
<gene>
    <name evidence="10" type="ORF">A2957_00355</name>
</gene>
<dbReference type="Gene3D" id="3.90.550.10">
    <property type="entry name" value="Spore Coat Polysaccharide Biosynthesis Protein SpsA, Chain A"/>
    <property type="match status" value="1"/>
</dbReference>
<evidence type="ECO:0000256" key="4">
    <source>
        <dbReference type="ARBA" id="ARBA00022692"/>
    </source>
</evidence>
<dbReference type="STRING" id="1802060.A2957_00355"/>
<dbReference type="SUPFAM" id="SSF53448">
    <property type="entry name" value="Nucleotide-diphospho-sugar transferases"/>
    <property type="match status" value="1"/>
</dbReference>
<dbReference type="PANTHER" id="PTHR48090:SF3">
    <property type="entry name" value="UNDECAPRENYL-PHOSPHATE 4-DEOXY-4-FORMAMIDO-L-ARABINOSE TRANSFERASE"/>
    <property type="match status" value="1"/>
</dbReference>
<name>A0A1F7IK22_9BACT</name>
<dbReference type="GO" id="GO:0005886">
    <property type="term" value="C:plasma membrane"/>
    <property type="evidence" value="ECO:0007669"/>
    <property type="project" value="TreeGrafter"/>
</dbReference>
<feature type="domain" description="Glycosyltransferase 2-like" evidence="9">
    <location>
        <begin position="5"/>
        <end position="168"/>
    </location>
</feature>
<evidence type="ECO:0000256" key="6">
    <source>
        <dbReference type="ARBA" id="ARBA00022989"/>
    </source>
</evidence>
<keyword evidence="5" id="KW-0448">Lipopolysaccharide biosynthesis</keyword>
<dbReference type="AlphaFoldDB" id="A0A1F7IK22"/>
<proteinExistence type="predicted"/>
<dbReference type="GO" id="GO:0009103">
    <property type="term" value="P:lipopolysaccharide biosynthetic process"/>
    <property type="evidence" value="ECO:0007669"/>
    <property type="project" value="UniProtKB-KW"/>
</dbReference>
<evidence type="ECO:0000256" key="3">
    <source>
        <dbReference type="ARBA" id="ARBA00022679"/>
    </source>
</evidence>
<keyword evidence="4 8" id="KW-0812">Transmembrane</keyword>
<feature type="transmembrane region" description="Helical" evidence="8">
    <location>
        <begin position="263"/>
        <end position="284"/>
    </location>
</feature>
<evidence type="ECO:0000256" key="8">
    <source>
        <dbReference type="SAM" id="Phobius"/>
    </source>
</evidence>
<protein>
    <submittedName>
        <fullName evidence="10">Glycosyl transferase family 2</fullName>
    </submittedName>
</protein>
<sequence>MKKLSIIIPVYYGEKTIGSLVNKVHKLLSKKVLSIEVVLVNDGSTDSSDDECRKLVKIYPKDVVYVCLAKNFSEHNAVMAGLNVSTGEFAVIIDDDFQNPPEEILKLFDRIQKTKADVVYSYYKQKKHSWFRNLGSRFNDKVANMVLDKPEDLYLSSFKIIRRNVINEVIKYTGPYPYIDGLILRATQHIDKQLVKHDERQIGKSNYTLKKLLLLWSNMFINFSIKPLRWSLYLGVIFALLGFVLAAGFIFEKLRNPDLPLGWASTTSSLLILSGIQLLILGMMGEFVGRMYLTHNVTPQYVIRDIVRGKENEEK</sequence>
<dbReference type="PANTHER" id="PTHR48090">
    <property type="entry name" value="UNDECAPRENYL-PHOSPHATE 4-DEOXY-4-FORMAMIDO-L-ARABINOSE TRANSFERASE-RELATED"/>
    <property type="match status" value="1"/>
</dbReference>
<dbReference type="EMBL" id="MGAK01000032">
    <property type="protein sequence ID" value="OGK43722.1"/>
    <property type="molecule type" value="Genomic_DNA"/>
</dbReference>
<evidence type="ECO:0000256" key="2">
    <source>
        <dbReference type="ARBA" id="ARBA00022676"/>
    </source>
</evidence>
<keyword evidence="6 8" id="KW-1133">Transmembrane helix</keyword>